<keyword evidence="3" id="KW-1185">Reference proteome</keyword>
<feature type="transmembrane region" description="Helical" evidence="1">
    <location>
        <begin position="21"/>
        <end position="43"/>
    </location>
</feature>
<dbReference type="EMBL" id="VAWE01000001">
    <property type="protein sequence ID" value="TLQ44036.1"/>
    <property type="molecule type" value="Genomic_DNA"/>
</dbReference>
<sequence>MTRYGSTGASAREDEGPGAALFALARAWAAGVVVLLFTEYVQATVVYEHVATAARMGTFGGRLLLVHLPNALCVALAVWAAARIHRAPFRDSVPRHLTAALAVPVAAQLLNMGLQWERLSVEGLLMSNAVLVLGCVAGCAADRLQEDA</sequence>
<dbReference type="OrthoDB" id="4238518at2"/>
<protein>
    <submittedName>
        <fullName evidence="2">Uncharacterized protein</fullName>
    </submittedName>
</protein>
<keyword evidence="1" id="KW-0812">Transmembrane</keyword>
<organism evidence="2 3">
    <name type="scientific">Streptomyces marianii</name>
    <dbReference type="NCBI Taxonomy" id="1817406"/>
    <lineage>
        <taxon>Bacteria</taxon>
        <taxon>Bacillati</taxon>
        <taxon>Actinomycetota</taxon>
        <taxon>Actinomycetes</taxon>
        <taxon>Kitasatosporales</taxon>
        <taxon>Streptomycetaceae</taxon>
        <taxon>Streptomyces</taxon>
    </lineage>
</organism>
<proteinExistence type="predicted"/>
<comment type="caution">
    <text evidence="2">The sequence shown here is derived from an EMBL/GenBank/DDBJ whole genome shotgun (WGS) entry which is preliminary data.</text>
</comment>
<name>A0A5R9E2Q6_9ACTN</name>
<keyword evidence="1" id="KW-1133">Transmembrane helix</keyword>
<reference evidence="2 3" key="1">
    <citation type="submission" date="2019-05" db="EMBL/GenBank/DDBJ databases">
        <title>Streptomyces marianii sp. nov., a novel marine actinomycete from southern coast of India.</title>
        <authorList>
            <person name="Iniyan A.M."/>
            <person name="Wink J."/>
            <person name="Ramprasad E."/>
            <person name="Ramana C.V."/>
            <person name="Bunk B."/>
            <person name="Sproer C."/>
            <person name="Joseph F.-J.R.S."/>
            <person name="Vincent S.G.P."/>
        </authorList>
    </citation>
    <scope>NUCLEOTIDE SEQUENCE [LARGE SCALE GENOMIC DNA]</scope>
    <source>
        <strain evidence="2 3">ICN19</strain>
    </source>
</reference>
<evidence type="ECO:0000313" key="3">
    <source>
        <dbReference type="Proteomes" id="UP000305921"/>
    </source>
</evidence>
<dbReference type="AlphaFoldDB" id="A0A5R9E2Q6"/>
<dbReference type="Proteomes" id="UP000305921">
    <property type="component" value="Unassembled WGS sequence"/>
</dbReference>
<evidence type="ECO:0000313" key="2">
    <source>
        <dbReference type="EMBL" id="TLQ44036.1"/>
    </source>
</evidence>
<dbReference type="RefSeq" id="WP_138053440.1">
    <property type="nucleotide sequence ID" value="NZ_VAWE01000001.1"/>
</dbReference>
<evidence type="ECO:0000256" key="1">
    <source>
        <dbReference type="SAM" id="Phobius"/>
    </source>
</evidence>
<gene>
    <name evidence="2" type="ORF">FEF34_13660</name>
</gene>
<keyword evidence="1" id="KW-0472">Membrane</keyword>
<feature type="transmembrane region" description="Helical" evidence="1">
    <location>
        <begin position="63"/>
        <end position="81"/>
    </location>
</feature>
<accession>A0A5R9E2Q6</accession>